<accession>A0ABS4GAB4</accession>
<keyword evidence="2" id="KW-1185">Reference proteome</keyword>
<sequence length="63" mass="7070">MKSKWKVTTNTVCGEKMYGVYRIRNINEVDHSGNREMAGGYIESKETAQSIADKLNAESEATK</sequence>
<dbReference type="Proteomes" id="UP001519342">
    <property type="component" value="Unassembled WGS sequence"/>
</dbReference>
<proteinExistence type="predicted"/>
<dbReference type="EMBL" id="JAGGKS010000001">
    <property type="protein sequence ID" value="MBP1924625.1"/>
    <property type="molecule type" value="Genomic_DNA"/>
</dbReference>
<name>A0ABS4GAB4_9FIRM</name>
<gene>
    <name evidence="1" type="ORF">J2Z76_000478</name>
</gene>
<dbReference type="RefSeq" id="WP_209510374.1">
    <property type="nucleotide sequence ID" value="NZ_JAGGKS010000001.1"/>
</dbReference>
<evidence type="ECO:0000313" key="2">
    <source>
        <dbReference type="Proteomes" id="UP001519342"/>
    </source>
</evidence>
<reference evidence="1 2" key="1">
    <citation type="submission" date="2021-03" db="EMBL/GenBank/DDBJ databases">
        <title>Genomic Encyclopedia of Type Strains, Phase IV (KMG-IV): sequencing the most valuable type-strain genomes for metagenomic binning, comparative biology and taxonomic classification.</title>
        <authorList>
            <person name="Goeker M."/>
        </authorList>
    </citation>
    <scope>NUCLEOTIDE SEQUENCE [LARGE SCALE GENOMIC DNA]</scope>
    <source>
        <strain evidence="1 2">DSM 24004</strain>
    </source>
</reference>
<evidence type="ECO:0000313" key="1">
    <source>
        <dbReference type="EMBL" id="MBP1924625.1"/>
    </source>
</evidence>
<protein>
    <submittedName>
        <fullName evidence="1">Uncharacterized protein</fullName>
    </submittedName>
</protein>
<organism evidence="1 2">
    <name type="scientific">Sedimentibacter acidaminivorans</name>
    <dbReference type="NCBI Taxonomy" id="913099"/>
    <lineage>
        <taxon>Bacteria</taxon>
        <taxon>Bacillati</taxon>
        <taxon>Bacillota</taxon>
        <taxon>Tissierellia</taxon>
        <taxon>Sedimentibacter</taxon>
    </lineage>
</organism>
<comment type="caution">
    <text evidence="1">The sequence shown here is derived from an EMBL/GenBank/DDBJ whole genome shotgun (WGS) entry which is preliminary data.</text>
</comment>